<dbReference type="Proteomes" id="UP001586593">
    <property type="component" value="Unassembled WGS sequence"/>
</dbReference>
<comment type="caution">
    <text evidence="3">The sequence shown here is derived from an EMBL/GenBank/DDBJ whole genome shotgun (WGS) entry which is preliminary data.</text>
</comment>
<evidence type="ECO:0000313" key="4">
    <source>
        <dbReference type="Proteomes" id="UP001586593"/>
    </source>
</evidence>
<sequence>MAPSVSLATLSRRVYCSDGYYHSGGCSGWYWYGRWVLAAVLIGLFILALLAFVCLRARRRKKGGPRPQYATGWTGPNYGPGAGAAPYAPPPQYSPGPGQNQPYGQTQYGQNQYQYPTYGSPNDGGYYSGQQEGVQPPQNAYYPRGNDNVYEPPAGPPPGK</sequence>
<reference evidence="3 4" key="1">
    <citation type="journal article" date="2024" name="Commun. Biol.">
        <title>Comparative genomic analysis of thermophilic fungi reveals convergent evolutionary adaptations and gene losses.</title>
        <authorList>
            <person name="Steindorff A.S."/>
            <person name="Aguilar-Pontes M.V."/>
            <person name="Robinson A.J."/>
            <person name="Andreopoulos B."/>
            <person name="LaButti K."/>
            <person name="Kuo A."/>
            <person name="Mondo S."/>
            <person name="Riley R."/>
            <person name="Otillar R."/>
            <person name="Haridas S."/>
            <person name="Lipzen A."/>
            <person name="Grimwood J."/>
            <person name="Schmutz J."/>
            <person name="Clum A."/>
            <person name="Reid I.D."/>
            <person name="Moisan M.C."/>
            <person name="Butler G."/>
            <person name="Nguyen T.T.M."/>
            <person name="Dewar K."/>
            <person name="Conant G."/>
            <person name="Drula E."/>
            <person name="Henrissat B."/>
            <person name="Hansel C."/>
            <person name="Singer S."/>
            <person name="Hutchinson M.I."/>
            <person name="de Vries R.P."/>
            <person name="Natvig D.O."/>
            <person name="Powell A.J."/>
            <person name="Tsang A."/>
            <person name="Grigoriev I.V."/>
        </authorList>
    </citation>
    <scope>NUCLEOTIDE SEQUENCE [LARGE SCALE GENOMIC DNA]</scope>
    <source>
        <strain evidence="3 4">ATCC 24622</strain>
    </source>
</reference>
<feature type="compositionally biased region" description="Low complexity" evidence="1">
    <location>
        <begin position="95"/>
        <end position="119"/>
    </location>
</feature>
<dbReference type="PANTHER" id="PTHR28187:SF1">
    <property type="entry name" value="PROTEIN RCR1-RELATED"/>
    <property type="match status" value="1"/>
</dbReference>
<keyword evidence="2" id="KW-0812">Transmembrane</keyword>
<protein>
    <recommendedName>
        <fullName evidence="5">Chitin synthesis regulation, Congo red resistance, RCR protein</fullName>
    </recommendedName>
</protein>
<feature type="compositionally biased region" description="Polar residues" evidence="1">
    <location>
        <begin position="128"/>
        <end position="138"/>
    </location>
</feature>
<evidence type="ECO:0000256" key="1">
    <source>
        <dbReference type="SAM" id="MobiDB-lite"/>
    </source>
</evidence>
<feature type="transmembrane region" description="Helical" evidence="2">
    <location>
        <begin position="32"/>
        <end position="55"/>
    </location>
</feature>
<dbReference type="PANTHER" id="PTHR28187">
    <property type="entry name" value="PROTEIN RCR1-RELATED"/>
    <property type="match status" value="1"/>
</dbReference>
<dbReference type="EMBL" id="JAZHXJ010000002">
    <property type="protein sequence ID" value="KAL1884271.1"/>
    <property type="molecule type" value="Genomic_DNA"/>
</dbReference>
<gene>
    <name evidence="3" type="ORF">VTK73DRAFT_3255</name>
</gene>
<evidence type="ECO:0000313" key="3">
    <source>
        <dbReference type="EMBL" id="KAL1884271.1"/>
    </source>
</evidence>
<evidence type="ECO:0000256" key="2">
    <source>
        <dbReference type="SAM" id="Phobius"/>
    </source>
</evidence>
<accession>A0ABR3Y7J4</accession>
<dbReference type="InterPro" id="IPR020999">
    <property type="entry name" value="Chitin_synth_reg_RCR"/>
</dbReference>
<organism evidence="3 4">
    <name type="scientific">Phialemonium thermophilum</name>
    <dbReference type="NCBI Taxonomy" id="223376"/>
    <lineage>
        <taxon>Eukaryota</taxon>
        <taxon>Fungi</taxon>
        <taxon>Dikarya</taxon>
        <taxon>Ascomycota</taxon>
        <taxon>Pezizomycotina</taxon>
        <taxon>Sordariomycetes</taxon>
        <taxon>Sordariomycetidae</taxon>
        <taxon>Cephalothecales</taxon>
        <taxon>Cephalothecaceae</taxon>
        <taxon>Phialemonium</taxon>
    </lineage>
</organism>
<keyword evidence="4" id="KW-1185">Reference proteome</keyword>
<keyword evidence="2" id="KW-0472">Membrane</keyword>
<name>A0ABR3Y7J4_9PEZI</name>
<evidence type="ECO:0008006" key="5">
    <source>
        <dbReference type="Google" id="ProtNLM"/>
    </source>
</evidence>
<keyword evidence="2" id="KW-1133">Transmembrane helix</keyword>
<dbReference type="Pfam" id="PF12273">
    <property type="entry name" value="RCR"/>
    <property type="match status" value="1"/>
</dbReference>
<feature type="region of interest" description="Disordered" evidence="1">
    <location>
        <begin position="80"/>
        <end position="160"/>
    </location>
</feature>
<proteinExistence type="predicted"/>